<keyword evidence="4" id="KW-1185">Reference proteome</keyword>
<feature type="signal peptide" evidence="1">
    <location>
        <begin position="1"/>
        <end position="30"/>
    </location>
</feature>
<evidence type="ECO:0000256" key="1">
    <source>
        <dbReference type="SAM" id="SignalP"/>
    </source>
</evidence>
<comment type="caution">
    <text evidence="3">The sequence shown here is derived from an EMBL/GenBank/DDBJ whole genome shotgun (WGS) entry which is preliminary data.</text>
</comment>
<keyword evidence="1" id="KW-0732">Signal</keyword>
<sequence length="123" mass="13432">MTRHHRAVRVLAAAGIGLLAAVANSGTAYADPDTDFANQLHTYGIYGPKDYNAWLGKITCQRLSNNVDHDAYQSAKFVATNLSRHNVTQQNWQFLGAAIDFYCPDKHSVLDDAAHQSQSGGRA</sequence>
<dbReference type="PATRIC" id="fig|280871.6.peg.2913"/>
<dbReference type="Pfam" id="PF05305">
    <property type="entry name" value="DUF732"/>
    <property type="match status" value="1"/>
</dbReference>
<dbReference type="STRING" id="280871.TL10_14040"/>
<evidence type="ECO:0000259" key="2">
    <source>
        <dbReference type="Pfam" id="PF05305"/>
    </source>
</evidence>
<evidence type="ECO:0000313" key="4">
    <source>
        <dbReference type="Proteomes" id="UP000032221"/>
    </source>
</evidence>
<evidence type="ECO:0000313" key="3">
    <source>
        <dbReference type="EMBL" id="KIU16276.1"/>
    </source>
</evidence>
<feature type="domain" description="DUF732" evidence="2">
    <location>
        <begin position="33"/>
        <end position="105"/>
    </location>
</feature>
<feature type="chain" id="PRO_5002232672" description="DUF732 domain-containing protein" evidence="1">
    <location>
        <begin position="31"/>
        <end position="123"/>
    </location>
</feature>
<reference evidence="3 4" key="1">
    <citation type="submission" date="2015-01" db="EMBL/GenBank/DDBJ databases">
        <title>Genome sequence of Mycobacterium llatzerense and Mycobacterium immunogenum recovered from brain abscess.</title>
        <authorList>
            <person name="Greninger A.L."/>
            <person name="Langelier C."/>
            <person name="Cunningham G."/>
            <person name="Chiu C.Y."/>
            <person name="Miller S."/>
        </authorList>
    </citation>
    <scope>NUCLEOTIDE SEQUENCE [LARGE SCALE GENOMIC DNA]</scope>
    <source>
        <strain evidence="3 4">CLUC14</strain>
    </source>
</reference>
<name>A0A0D1LJQ9_9MYCO</name>
<gene>
    <name evidence="3" type="ORF">TL10_14040</name>
</gene>
<dbReference type="Proteomes" id="UP000032221">
    <property type="component" value="Unassembled WGS sequence"/>
</dbReference>
<dbReference type="RefSeq" id="WP_043396734.1">
    <property type="nucleotide sequence ID" value="NZ_JXST01000018.1"/>
</dbReference>
<dbReference type="AlphaFoldDB" id="A0A0D1LJQ9"/>
<proteinExistence type="predicted"/>
<organism evidence="3 4">
    <name type="scientific">Mycolicibacterium llatzerense</name>
    <dbReference type="NCBI Taxonomy" id="280871"/>
    <lineage>
        <taxon>Bacteria</taxon>
        <taxon>Bacillati</taxon>
        <taxon>Actinomycetota</taxon>
        <taxon>Actinomycetes</taxon>
        <taxon>Mycobacteriales</taxon>
        <taxon>Mycobacteriaceae</taxon>
        <taxon>Mycolicibacterium</taxon>
    </lineage>
</organism>
<accession>A0A0D1LJQ9</accession>
<protein>
    <recommendedName>
        <fullName evidence="2">DUF732 domain-containing protein</fullName>
    </recommendedName>
</protein>
<dbReference type="OrthoDB" id="4640123at2"/>
<dbReference type="EMBL" id="JXST01000018">
    <property type="protein sequence ID" value="KIU16276.1"/>
    <property type="molecule type" value="Genomic_DNA"/>
</dbReference>
<dbReference type="InterPro" id="IPR007969">
    <property type="entry name" value="DUF732"/>
</dbReference>